<proteinExistence type="predicted"/>
<dbReference type="RefSeq" id="WP_296938372.1">
    <property type="nucleotide sequence ID" value="NZ_LT599032.1"/>
</dbReference>
<dbReference type="Pfam" id="PF03864">
    <property type="entry name" value="Phage_cap_E"/>
    <property type="match status" value="1"/>
</dbReference>
<organism evidence="1">
    <name type="scientific">uncultured Dysgonomonas sp</name>
    <dbReference type="NCBI Taxonomy" id="206096"/>
    <lineage>
        <taxon>Bacteria</taxon>
        <taxon>Pseudomonadati</taxon>
        <taxon>Bacteroidota</taxon>
        <taxon>Bacteroidia</taxon>
        <taxon>Bacteroidales</taxon>
        <taxon>Dysgonomonadaceae</taxon>
        <taxon>Dysgonomonas</taxon>
        <taxon>environmental samples</taxon>
    </lineage>
</organism>
<dbReference type="AlphaFoldDB" id="A0A212IXL3"/>
<dbReference type="InterPro" id="IPR005564">
    <property type="entry name" value="Major_capsid_GpE"/>
</dbReference>
<gene>
    <name evidence="1" type="ORF">KL86DYS1_10474</name>
</gene>
<reference evidence="1" key="1">
    <citation type="submission" date="2016-04" db="EMBL/GenBank/DDBJ databases">
        <authorList>
            <person name="Evans L.H."/>
            <person name="Alamgir A."/>
            <person name="Owens N."/>
            <person name="Weber N.D."/>
            <person name="Virtaneva K."/>
            <person name="Barbian K."/>
            <person name="Babar A."/>
            <person name="Rosenke K."/>
        </authorList>
    </citation>
    <scope>NUCLEOTIDE SEQUENCE</scope>
    <source>
        <strain evidence="1">86-1</strain>
    </source>
</reference>
<protein>
    <submittedName>
        <fullName evidence="1">Uncharacterized protein</fullName>
    </submittedName>
</protein>
<dbReference type="EMBL" id="FLUM01000001">
    <property type="protein sequence ID" value="SBV91939.1"/>
    <property type="molecule type" value="Genomic_DNA"/>
</dbReference>
<accession>A0A212IXL3</accession>
<name>A0A212IXL3_9BACT</name>
<evidence type="ECO:0000313" key="1">
    <source>
        <dbReference type="EMBL" id="SBV91939.1"/>
    </source>
</evidence>
<sequence>MAFLPQLTNESQFYQFLTGAVMQAGYADVSAFFRDEFNENTFPNAKWSELFPAGEENESGEYVQFTGISTRPVMANYVSFDSEGQLIANDGFKVQSKDMPRMRLGVNFNEKSFRDGQKIIRQQGIPEWAKMYSSFLKDSTDLIAGIHMQRSYTALQIESTGKYITSKDNNNGGVIGLQFNFLEGQSDKNRRLSGYFGNPKSPKGVKKSWSDPDANPIGDLQDMYWTYKNELGNPAIPVFRMSEDTFNTFVSHPKVIEAVALWRSGYLAATDNLLKINVTESQINSYLETELRLPRISIEDWNGVVQTLDTKTQKRTKSLRQGFNDGTVLLRPIGTVGELQWQSPTTIFATNVNPMYLADGGRIGVQQETYSMRKAMHFVAESTGIPVPRNIDFFLYMDVATIQP</sequence>